<dbReference type="CDD" id="cd02892">
    <property type="entry name" value="SQCY_1"/>
    <property type="match status" value="1"/>
</dbReference>
<keyword evidence="6 7" id="KW-0413">Isomerase</keyword>
<dbReference type="SUPFAM" id="SSF48239">
    <property type="entry name" value="Terpenoid cyclases/Protein prenyltransferases"/>
    <property type="match status" value="2"/>
</dbReference>
<dbReference type="AlphaFoldDB" id="A0A225AXI0"/>
<dbReference type="Pfam" id="PF13249">
    <property type="entry name" value="SQHop_cyclase_N"/>
    <property type="match status" value="1"/>
</dbReference>
<dbReference type="EMBL" id="LFMY01000001">
    <property type="protein sequence ID" value="OKL64323.1"/>
    <property type="molecule type" value="Genomic_DNA"/>
</dbReference>
<evidence type="ECO:0000259" key="10">
    <source>
        <dbReference type="Pfam" id="PF13249"/>
    </source>
</evidence>
<comment type="similarity">
    <text evidence="1 7">Belongs to the terpene cyclase/mutase family.</text>
</comment>
<gene>
    <name evidence="11" type="ORF">UA08_00320</name>
</gene>
<dbReference type="PROSITE" id="PS01074">
    <property type="entry name" value="TERPENE_SYNTHASES"/>
    <property type="match status" value="1"/>
</dbReference>
<evidence type="ECO:0000256" key="6">
    <source>
        <dbReference type="ARBA" id="ARBA00023235"/>
    </source>
</evidence>
<dbReference type="GO" id="GO:0016104">
    <property type="term" value="P:triterpenoid biosynthetic process"/>
    <property type="evidence" value="ECO:0007669"/>
    <property type="project" value="InterPro"/>
</dbReference>
<accession>A0A225AXI0</accession>
<protein>
    <recommendedName>
        <fullName evidence="7">Terpene cyclase/mutase family member</fullName>
        <ecNumber evidence="7">5.4.99.-</ecNumber>
    </recommendedName>
</protein>
<keyword evidence="5" id="KW-0443">Lipid metabolism</keyword>
<keyword evidence="12" id="KW-1185">Reference proteome</keyword>
<dbReference type="EC" id="5.4.99.-" evidence="7"/>
<dbReference type="InterPro" id="IPR018333">
    <property type="entry name" value="Squalene_cyclase"/>
</dbReference>
<dbReference type="GeneID" id="31000075"/>
<evidence type="ECO:0000313" key="12">
    <source>
        <dbReference type="Proteomes" id="UP000214365"/>
    </source>
</evidence>
<dbReference type="NCBIfam" id="TIGR01787">
    <property type="entry name" value="squalene_cyclas"/>
    <property type="match status" value="1"/>
</dbReference>
<evidence type="ECO:0000256" key="2">
    <source>
        <dbReference type="ARBA" id="ARBA00022516"/>
    </source>
</evidence>
<dbReference type="GO" id="GO:0006696">
    <property type="term" value="P:ergosterol biosynthetic process"/>
    <property type="evidence" value="ECO:0007669"/>
    <property type="project" value="TreeGrafter"/>
</dbReference>
<evidence type="ECO:0000256" key="3">
    <source>
        <dbReference type="ARBA" id="ARBA00022737"/>
    </source>
</evidence>
<keyword evidence="4" id="KW-0752">Steroid biosynthesis</keyword>
<feature type="domain" description="Squalene cyclase C-terminal" evidence="9">
    <location>
        <begin position="400"/>
        <end position="729"/>
    </location>
</feature>
<evidence type="ECO:0000259" key="9">
    <source>
        <dbReference type="Pfam" id="PF13243"/>
    </source>
</evidence>
<dbReference type="PANTHER" id="PTHR11764">
    <property type="entry name" value="TERPENE CYCLASE/MUTASE FAMILY MEMBER"/>
    <property type="match status" value="1"/>
</dbReference>
<reference evidence="11 12" key="1">
    <citation type="submission" date="2015-06" db="EMBL/GenBank/DDBJ databases">
        <title>Talaromyces atroroseus IBT 11181 draft genome.</title>
        <authorList>
            <person name="Rasmussen K.B."/>
            <person name="Rasmussen S."/>
            <person name="Petersen B."/>
            <person name="Sicheritz-Ponten T."/>
            <person name="Mortensen U.H."/>
            <person name="Thrane U."/>
        </authorList>
    </citation>
    <scope>NUCLEOTIDE SEQUENCE [LARGE SCALE GENOMIC DNA]</scope>
    <source>
        <strain evidence="11 12">IBT 11181</strain>
    </source>
</reference>
<evidence type="ECO:0000256" key="5">
    <source>
        <dbReference type="ARBA" id="ARBA00023098"/>
    </source>
</evidence>
<dbReference type="FunFam" id="1.50.10.20:FF:000003">
    <property type="entry name" value="Terpene cyclase/mutase family member"/>
    <property type="match status" value="1"/>
</dbReference>
<dbReference type="InterPro" id="IPR002365">
    <property type="entry name" value="Terpene_synthase_CS"/>
</dbReference>
<evidence type="ECO:0000256" key="8">
    <source>
        <dbReference type="SAM" id="MobiDB-lite"/>
    </source>
</evidence>
<evidence type="ECO:0000313" key="11">
    <source>
        <dbReference type="EMBL" id="OKL64323.1"/>
    </source>
</evidence>
<dbReference type="InterPro" id="IPR008930">
    <property type="entry name" value="Terpenoid_cyclase/PrenylTrfase"/>
</dbReference>
<dbReference type="RefSeq" id="XP_020124444.1">
    <property type="nucleotide sequence ID" value="XM_020260114.1"/>
</dbReference>
<feature type="region of interest" description="Disordered" evidence="8">
    <location>
        <begin position="1"/>
        <end position="29"/>
    </location>
</feature>
<dbReference type="PANTHER" id="PTHR11764:SF76">
    <property type="entry name" value="TERPENE CYCLASE_MUTASE FAMILY MEMBER"/>
    <property type="match status" value="1"/>
</dbReference>
<name>A0A225AXI0_TALAT</name>
<dbReference type="GO" id="GO:0000250">
    <property type="term" value="F:lanosterol synthase activity"/>
    <property type="evidence" value="ECO:0007669"/>
    <property type="project" value="TreeGrafter"/>
</dbReference>
<dbReference type="Gene3D" id="6.20.120.20">
    <property type="match status" value="1"/>
</dbReference>
<dbReference type="STRING" id="1441469.A0A225AXI0"/>
<dbReference type="InterPro" id="IPR032696">
    <property type="entry name" value="SQ_cyclase_C"/>
</dbReference>
<dbReference type="SFLD" id="SFLDG01016">
    <property type="entry name" value="Prenyltransferase_Like_2"/>
    <property type="match status" value="1"/>
</dbReference>
<comment type="caution">
    <text evidence="11">The sequence shown here is derived from an EMBL/GenBank/DDBJ whole genome shotgun (WGS) entry which is preliminary data.</text>
</comment>
<evidence type="ECO:0000256" key="7">
    <source>
        <dbReference type="RuleBase" id="RU362003"/>
    </source>
</evidence>
<proteinExistence type="inferred from homology"/>
<dbReference type="Proteomes" id="UP000214365">
    <property type="component" value="Unassembled WGS sequence"/>
</dbReference>
<dbReference type="Pfam" id="PF13243">
    <property type="entry name" value="SQHop_cyclase_C"/>
    <property type="match status" value="1"/>
</dbReference>
<dbReference type="OrthoDB" id="21502at2759"/>
<keyword evidence="2" id="KW-0444">Lipid biosynthesis</keyword>
<sequence length="739" mass="85058">MTEAVANEHISSWRTEANGHLSEDASGDKKTDYSRWRLHDNDGRLTWRYLESDDDNEKWPQTFYDKYNLGLPTGAPELPKAKSPLEAAANGLEFFSKLQMPTGHWACEYGGPMFLLPGIVITWYVTNTPIPPEYAVEIKRYLFARQNPDDGGWGLHIEAHSSAFGTVMTYVILRLLGASEEDPRLVKARGLVHKFGGALYGPHWAKFWLSILGVMDWDCVNPVPPEIWLLPDWVPIAPWRWWIHMRMVFLPMSYLWSKRWSFPQNALTKQLRAEIYTQAYESIDFASHRSSIAKEDNYYPKTWLLNTMNWMLSNVWTPVIRWSSLVRRAEDWVWELIQMEDKNTDYAGLAPVNNPMNFVACYVHDGEGSYSVKKHREALHEYLWMKNEGMLCNGTNGVQVWDTAFITQAISVAGFAKDPKWQPMLTKALEFLDNHQLRENVPDQEKCYRQHRKGAWPFSNKTQGYTVSDCTAEGLRSSLQLQEIYGYPKLISDDRLKDSVDCLLLMQNDTGGFSEYEIRRGSPLLEWLNAAEVFGGIMISYDHVECTTASITALSLFSKFYPDYRVEEIKAAKHKAVQYIKRAQKEDGSWYGAWGICFTYAAMFALESLSSIGETYATSEYSRRGCEFLLDKQKADGGWGESYLSSERHVYTQHEISQVVQTAWACLALMEAEYPDPEPIRRGIKLLMSRQQANGEWLQEAIEGVFNMSCMISYPNYKFYWPIRALGLFAQKFGNEALL</sequence>
<dbReference type="GO" id="GO:0005811">
    <property type="term" value="C:lipid droplet"/>
    <property type="evidence" value="ECO:0007669"/>
    <property type="project" value="InterPro"/>
</dbReference>
<evidence type="ECO:0000256" key="1">
    <source>
        <dbReference type="ARBA" id="ARBA00009755"/>
    </source>
</evidence>
<evidence type="ECO:0000256" key="4">
    <source>
        <dbReference type="ARBA" id="ARBA00022955"/>
    </source>
</evidence>
<dbReference type="Gene3D" id="1.50.10.20">
    <property type="match status" value="2"/>
</dbReference>
<dbReference type="InterPro" id="IPR032697">
    <property type="entry name" value="SQ_cyclase_N"/>
</dbReference>
<feature type="domain" description="Squalene cyclase N-terminal" evidence="10">
    <location>
        <begin position="94"/>
        <end position="352"/>
    </location>
</feature>
<keyword evidence="3" id="KW-0677">Repeat</keyword>
<organism evidence="11 12">
    <name type="scientific">Talaromyces atroroseus</name>
    <dbReference type="NCBI Taxonomy" id="1441469"/>
    <lineage>
        <taxon>Eukaryota</taxon>
        <taxon>Fungi</taxon>
        <taxon>Dikarya</taxon>
        <taxon>Ascomycota</taxon>
        <taxon>Pezizomycotina</taxon>
        <taxon>Eurotiomycetes</taxon>
        <taxon>Eurotiomycetidae</taxon>
        <taxon>Eurotiales</taxon>
        <taxon>Trichocomaceae</taxon>
        <taxon>Talaromyces</taxon>
        <taxon>Talaromyces sect. Trachyspermi</taxon>
    </lineage>
</organism>